<evidence type="ECO:0000259" key="2">
    <source>
        <dbReference type="Pfam" id="PF13349"/>
    </source>
</evidence>
<keyword evidence="1" id="KW-0732">Signal</keyword>
<comment type="caution">
    <text evidence="3">The sequence shown here is derived from an EMBL/GenBank/DDBJ whole genome shotgun (WGS) entry which is preliminary data.</text>
</comment>
<keyword evidence="4" id="KW-1185">Reference proteome</keyword>
<proteinExistence type="predicted"/>
<protein>
    <recommendedName>
        <fullName evidence="2">DUF4097 domain-containing protein</fullName>
    </recommendedName>
</protein>
<organism evidence="3 4">
    <name type="scientific">Pedobacter jeongneungensis</name>
    <dbReference type="NCBI Taxonomy" id="947309"/>
    <lineage>
        <taxon>Bacteria</taxon>
        <taxon>Pseudomonadati</taxon>
        <taxon>Bacteroidota</taxon>
        <taxon>Sphingobacteriia</taxon>
        <taxon>Sphingobacteriales</taxon>
        <taxon>Sphingobacteriaceae</taxon>
        <taxon>Pedobacter</taxon>
    </lineage>
</organism>
<dbReference type="Proteomes" id="UP001501772">
    <property type="component" value="Unassembled WGS sequence"/>
</dbReference>
<evidence type="ECO:0000313" key="4">
    <source>
        <dbReference type="Proteomes" id="UP001501772"/>
    </source>
</evidence>
<gene>
    <name evidence="3" type="ORF">GCM10022289_18220</name>
</gene>
<name>A0ABP8BC64_9SPHI</name>
<accession>A0ABP8BC64</accession>
<dbReference type="EMBL" id="BAABBY010000004">
    <property type="protein sequence ID" value="GAA4202835.1"/>
    <property type="molecule type" value="Genomic_DNA"/>
</dbReference>
<dbReference type="Pfam" id="PF13349">
    <property type="entry name" value="DUF4097"/>
    <property type="match status" value="1"/>
</dbReference>
<evidence type="ECO:0000256" key="1">
    <source>
        <dbReference type="SAM" id="SignalP"/>
    </source>
</evidence>
<evidence type="ECO:0000313" key="3">
    <source>
        <dbReference type="EMBL" id="GAA4202835.1"/>
    </source>
</evidence>
<dbReference type="RefSeq" id="WP_344851154.1">
    <property type="nucleotide sequence ID" value="NZ_BAABBY010000004.1"/>
</dbReference>
<feature type="signal peptide" evidence="1">
    <location>
        <begin position="1"/>
        <end position="20"/>
    </location>
</feature>
<reference evidence="4" key="1">
    <citation type="journal article" date="2019" name="Int. J. Syst. Evol. Microbiol.">
        <title>The Global Catalogue of Microorganisms (GCM) 10K type strain sequencing project: providing services to taxonomists for standard genome sequencing and annotation.</title>
        <authorList>
            <consortium name="The Broad Institute Genomics Platform"/>
            <consortium name="The Broad Institute Genome Sequencing Center for Infectious Disease"/>
            <person name="Wu L."/>
            <person name="Ma J."/>
        </authorList>
    </citation>
    <scope>NUCLEOTIDE SEQUENCE [LARGE SCALE GENOMIC DNA]</scope>
    <source>
        <strain evidence="4">JCM 17626</strain>
    </source>
</reference>
<dbReference type="InterPro" id="IPR025164">
    <property type="entry name" value="Toastrack_DUF4097"/>
</dbReference>
<feature type="domain" description="DUF4097" evidence="2">
    <location>
        <begin position="132"/>
        <end position="228"/>
    </location>
</feature>
<feature type="chain" id="PRO_5045592058" description="DUF4097 domain-containing protein" evidence="1">
    <location>
        <begin position="21"/>
        <end position="301"/>
    </location>
</feature>
<sequence>MKKRFIVLFSLLAIAVSASAQKEYKLNKNSGQLNLNISGAIVEGYSGNEIVFSIPKGETEEVDERAKGLRAISGSGFTDNTGLGLDVTEKGGEINVNAVNRDIKGILTIKVPQNIKIVFTNKSNVYQNEIILKNLKSEIEVSTSYNKIKLENNSGPMNIKTLYGSVDAIFTEAIKGPVSIVSVYGYVDVSLPANTKANVELSTGYGKLYAAEGLKIAIDKTERAERNGFTSISGSENVGGQVTSVRTGQSISGLTTVNGDGSVFGYSSSGRSSENIRGKINGGGADLILNSRYKNVYLREK</sequence>